<protein>
    <recommendedName>
        <fullName evidence="3">Sulfatase-modifying factor enzyme-like domain-containing protein</fullName>
    </recommendedName>
</protein>
<evidence type="ECO:0000256" key="1">
    <source>
        <dbReference type="SAM" id="MobiDB-lite"/>
    </source>
</evidence>
<dbReference type="InterPro" id="IPR051043">
    <property type="entry name" value="Sulfatase_Mod_Factor_Kinase"/>
</dbReference>
<feature type="signal peptide" evidence="2">
    <location>
        <begin position="1"/>
        <end position="24"/>
    </location>
</feature>
<feature type="region of interest" description="Disordered" evidence="1">
    <location>
        <begin position="407"/>
        <end position="472"/>
    </location>
</feature>
<feature type="compositionally biased region" description="Basic and acidic residues" evidence="1">
    <location>
        <begin position="442"/>
        <end position="456"/>
    </location>
</feature>
<organism evidence="4 5">
    <name type="scientific">Cyclostephanos tholiformis</name>
    <dbReference type="NCBI Taxonomy" id="382380"/>
    <lineage>
        <taxon>Eukaryota</taxon>
        <taxon>Sar</taxon>
        <taxon>Stramenopiles</taxon>
        <taxon>Ochrophyta</taxon>
        <taxon>Bacillariophyta</taxon>
        <taxon>Coscinodiscophyceae</taxon>
        <taxon>Thalassiosirophycidae</taxon>
        <taxon>Stephanodiscales</taxon>
        <taxon>Stephanodiscaceae</taxon>
        <taxon>Cyclostephanos</taxon>
    </lineage>
</organism>
<dbReference type="Gene3D" id="3.90.1580.10">
    <property type="entry name" value="paralog of FGE (formylglycine-generating enzyme)"/>
    <property type="match status" value="1"/>
</dbReference>
<dbReference type="AlphaFoldDB" id="A0ABD3RXT1"/>
<reference evidence="4 5" key="1">
    <citation type="submission" date="2024-10" db="EMBL/GenBank/DDBJ databases">
        <title>Updated reference genomes for cyclostephanoid diatoms.</title>
        <authorList>
            <person name="Roberts W.R."/>
            <person name="Alverson A.J."/>
        </authorList>
    </citation>
    <scope>NUCLEOTIDE SEQUENCE [LARGE SCALE GENOMIC DNA]</scope>
    <source>
        <strain evidence="4 5">AJA228-03</strain>
    </source>
</reference>
<accession>A0ABD3RXT1</accession>
<feature type="chain" id="PRO_5044878964" description="Sulfatase-modifying factor enzyme-like domain-containing protein" evidence="2">
    <location>
        <begin position="25"/>
        <end position="472"/>
    </location>
</feature>
<sequence length="472" mass="53902">MTRPPRIHRFLLLWSACLFCAISANNVMIEVDEEPHPDPNEENYPGMIYIGRMNDEGKRVGFDADNGIKYIFGTGFDETHKKIEEADLHHEHYGPDSGHDVPDRAHGKTREQVMHEKRTGQLDLSKGPKPFGWFEEHPLDGGAVPPRVVRVEPFFIDEAPVTNKEFGKFVRATYYDTEAEKFGWSFVLSSFLPNADQLESAEVDPEAEDWVAVDKAYWRSPEGPGTSYKYRENHPVTHVSHRDAAEYCKWVGKRLPGEREWEAAARAGYFGPKNRTLYVWGDEQVTEIAKEYANLWGDGDFPWENKAEDGWRGTSPVKSFKPNAVGLYDMTGNVWEWMRGGKHKNRIVRGGSYVDSLDGSFNHAATLGARATLHGTTTTGNVGFRCAKEPKRKVEYHYVYENKKNSGPQLVIEGADGERKQSQQYARQDYRDDESDDEFDDDKYLDPTKPRPDETRGRKKVVKPRTLTSDEL</sequence>
<evidence type="ECO:0000256" key="2">
    <source>
        <dbReference type="SAM" id="SignalP"/>
    </source>
</evidence>
<keyword evidence="5" id="KW-1185">Reference proteome</keyword>
<feature type="domain" description="Sulfatase-modifying factor enzyme-like" evidence="3">
    <location>
        <begin position="126"/>
        <end position="388"/>
    </location>
</feature>
<feature type="region of interest" description="Disordered" evidence="1">
    <location>
        <begin position="90"/>
        <end position="118"/>
    </location>
</feature>
<gene>
    <name evidence="4" type="ORF">ACHAXA_002947</name>
</gene>
<dbReference type="EMBL" id="JALLPB020000121">
    <property type="protein sequence ID" value="KAL3817035.1"/>
    <property type="molecule type" value="Genomic_DNA"/>
</dbReference>
<keyword evidence="2" id="KW-0732">Signal</keyword>
<dbReference type="Pfam" id="PF03781">
    <property type="entry name" value="FGE-sulfatase"/>
    <property type="match status" value="1"/>
</dbReference>
<evidence type="ECO:0000313" key="4">
    <source>
        <dbReference type="EMBL" id="KAL3817035.1"/>
    </source>
</evidence>
<feature type="compositionally biased region" description="Acidic residues" evidence="1">
    <location>
        <begin position="431"/>
        <end position="441"/>
    </location>
</feature>
<evidence type="ECO:0000313" key="5">
    <source>
        <dbReference type="Proteomes" id="UP001530377"/>
    </source>
</evidence>
<dbReference type="SUPFAM" id="SSF56436">
    <property type="entry name" value="C-type lectin-like"/>
    <property type="match status" value="1"/>
</dbReference>
<dbReference type="InterPro" id="IPR016187">
    <property type="entry name" value="CTDL_fold"/>
</dbReference>
<dbReference type="InterPro" id="IPR005532">
    <property type="entry name" value="SUMF_dom"/>
</dbReference>
<comment type="caution">
    <text evidence="4">The sequence shown here is derived from an EMBL/GenBank/DDBJ whole genome shotgun (WGS) entry which is preliminary data.</text>
</comment>
<dbReference type="PANTHER" id="PTHR23150:SF19">
    <property type="entry name" value="FORMYLGLYCINE-GENERATING ENZYME"/>
    <property type="match status" value="1"/>
</dbReference>
<dbReference type="Proteomes" id="UP001530377">
    <property type="component" value="Unassembled WGS sequence"/>
</dbReference>
<proteinExistence type="predicted"/>
<dbReference type="PANTHER" id="PTHR23150">
    <property type="entry name" value="SULFATASE MODIFYING FACTOR 1, 2"/>
    <property type="match status" value="1"/>
</dbReference>
<evidence type="ECO:0000259" key="3">
    <source>
        <dbReference type="Pfam" id="PF03781"/>
    </source>
</evidence>
<name>A0ABD3RXT1_9STRA</name>
<dbReference type="InterPro" id="IPR042095">
    <property type="entry name" value="SUMF_sf"/>
</dbReference>